<dbReference type="InterPro" id="IPR013517">
    <property type="entry name" value="FG-GAP"/>
</dbReference>
<dbReference type="SUPFAM" id="SSF69318">
    <property type="entry name" value="Integrin alpha N-terminal domain"/>
    <property type="match status" value="1"/>
</dbReference>
<dbReference type="EMBL" id="BAAAHB010000032">
    <property type="protein sequence ID" value="GAA0467867.1"/>
    <property type="molecule type" value="Genomic_DNA"/>
</dbReference>
<evidence type="ECO:0000256" key="1">
    <source>
        <dbReference type="ARBA" id="ARBA00022729"/>
    </source>
</evidence>
<accession>A0ABP3K287</accession>
<dbReference type="Pfam" id="PF13517">
    <property type="entry name" value="FG-GAP_3"/>
    <property type="match status" value="1"/>
</dbReference>
<dbReference type="InterPro" id="IPR006311">
    <property type="entry name" value="TAT_signal"/>
</dbReference>
<dbReference type="Proteomes" id="UP001499895">
    <property type="component" value="Unassembled WGS sequence"/>
</dbReference>
<organism evidence="3 4">
    <name type="scientific">Streptomyces stramineus</name>
    <dbReference type="NCBI Taxonomy" id="173861"/>
    <lineage>
        <taxon>Bacteria</taxon>
        <taxon>Bacillati</taxon>
        <taxon>Actinomycetota</taxon>
        <taxon>Actinomycetes</taxon>
        <taxon>Kitasatosporales</taxon>
        <taxon>Streptomycetaceae</taxon>
        <taxon>Streptomyces</taxon>
    </lineage>
</organism>
<feature type="region of interest" description="Disordered" evidence="2">
    <location>
        <begin position="93"/>
        <end position="122"/>
    </location>
</feature>
<evidence type="ECO:0000313" key="3">
    <source>
        <dbReference type="EMBL" id="GAA0467867.1"/>
    </source>
</evidence>
<reference evidence="4" key="1">
    <citation type="journal article" date="2019" name="Int. J. Syst. Evol. Microbiol.">
        <title>The Global Catalogue of Microorganisms (GCM) 10K type strain sequencing project: providing services to taxonomists for standard genome sequencing and annotation.</title>
        <authorList>
            <consortium name="The Broad Institute Genomics Platform"/>
            <consortium name="The Broad Institute Genome Sequencing Center for Infectious Disease"/>
            <person name="Wu L."/>
            <person name="Ma J."/>
        </authorList>
    </citation>
    <scope>NUCLEOTIDE SEQUENCE [LARGE SCALE GENOMIC DNA]</scope>
    <source>
        <strain evidence="4">JCM 10649</strain>
    </source>
</reference>
<evidence type="ECO:0000256" key="2">
    <source>
        <dbReference type="SAM" id="MobiDB-lite"/>
    </source>
</evidence>
<evidence type="ECO:0008006" key="5">
    <source>
        <dbReference type="Google" id="ProtNLM"/>
    </source>
</evidence>
<protein>
    <recommendedName>
        <fullName evidence="5">VCBS repeat-containing protein</fullName>
    </recommendedName>
</protein>
<sequence length="366" mass="38964">MKRSARSSGALRLGAPLFTPDSLETHVAHLPGRSRGRALRRAATAAITAVLLGATAGTALADGSPAAASAAQRAARKATAPAAEHRARVLRGEAGPGAHLQSDAQAAPRPKDTGKAKAEGPTAEAPFLSLGAVDNSGDLYYYWPDGQGGLSPREYVTGGWENINAATQVDHDRNGFADGLYVRDLAHNVLFSSGADTRRVADDWGQYDNFFSPGNLGGAGESDILVRDREGVLWLYLAYPDGTLTGRKKVGPGWGRFTEIAGRGDLTGDGKADVVARDKDGVLWLYKGTGDYTKPFLTKQRIGGGWNQFNKLVSFGDVDFDGRTDLVARDHGGALWLYKGTGKAAAPYETRVKIGNSGWNQFRMLY</sequence>
<evidence type="ECO:0000313" key="4">
    <source>
        <dbReference type="Proteomes" id="UP001499895"/>
    </source>
</evidence>
<name>A0ABP3K287_9ACTN</name>
<keyword evidence="1" id="KW-0732">Signal</keyword>
<dbReference type="PANTHER" id="PTHR46580">
    <property type="entry name" value="SENSOR KINASE-RELATED"/>
    <property type="match status" value="1"/>
</dbReference>
<dbReference type="Gene3D" id="2.115.10.10">
    <property type="entry name" value="Tachylectin 2"/>
    <property type="match status" value="1"/>
</dbReference>
<dbReference type="PROSITE" id="PS51318">
    <property type="entry name" value="TAT"/>
    <property type="match status" value="1"/>
</dbReference>
<feature type="compositionally biased region" description="Basic and acidic residues" evidence="2">
    <location>
        <begin position="109"/>
        <end position="118"/>
    </location>
</feature>
<dbReference type="PANTHER" id="PTHR46580:SF4">
    <property type="entry name" value="ATP_GTP-BINDING PROTEIN"/>
    <property type="match status" value="1"/>
</dbReference>
<dbReference type="InterPro" id="IPR028994">
    <property type="entry name" value="Integrin_alpha_N"/>
</dbReference>
<keyword evidence="4" id="KW-1185">Reference proteome</keyword>
<gene>
    <name evidence="3" type="ORF">GCM10009544_32680</name>
</gene>
<proteinExistence type="predicted"/>
<comment type="caution">
    <text evidence="3">The sequence shown here is derived from an EMBL/GenBank/DDBJ whole genome shotgun (WGS) entry which is preliminary data.</text>
</comment>